<comment type="cofactor">
    <cofactor evidence="1 5">
        <name>Zn(2+)</name>
        <dbReference type="ChEBI" id="CHEBI:29105"/>
    </cofactor>
</comment>
<dbReference type="InterPro" id="IPR013154">
    <property type="entry name" value="ADH-like_N"/>
</dbReference>
<evidence type="ECO:0000313" key="9">
    <source>
        <dbReference type="Proteomes" id="UP001497444"/>
    </source>
</evidence>
<feature type="domain" description="Alcohol dehydrogenase-like C-terminal" evidence="6">
    <location>
        <begin position="108"/>
        <end position="183"/>
    </location>
</feature>
<dbReference type="Gene3D" id="3.90.180.10">
    <property type="entry name" value="Medium-chain alcohol dehydrogenases, catalytic domain"/>
    <property type="match status" value="1"/>
</dbReference>
<proteinExistence type="inferred from homology"/>
<dbReference type="SUPFAM" id="SSF51735">
    <property type="entry name" value="NAD(P)-binding Rossmann-fold domains"/>
    <property type="match status" value="1"/>
</dbReference>
<organism evidence="8 9">
    <name type="scientific">Sphagnum jensenii</name>
    <dbReference type="NCBI Taxonomy" id="128206"/>
    <lineage>
        <taxon>Eukaryota</taxon>
        <taxon>Viridiplantae</taxon>
        <taxon>Streptophyta</taxon>
        <taxon>Embryophyta</taxon>
        <taxon>Bryophyta</taxon>
        <taxon>Sphagnophytina</taxon>
        <taxon>Sphagnopsida</taxon>
        <taxon>Sphagnales</taxon>
        <taxon>Sphagnaceae</taxon>
        <taxon>Sphagnum</taxon>
    </lineage>
</organism>
<keyword evidence="3 5" id="KW-0862">Zinc</keyword>
<sequence>MATQVETPQAVPVTSNYTVLQDPPILKTPTCTITPKKDEKHKMRAVEYHGNRNMKTDAILSVTTTCICGSDLHMYVGFMPGVKPGDVMGHEFMGIVESVGSEVKNLKPVGIFSAQCALVRGAARVVLIDSVQYRLDFAKKKLKDVLTINRKDKDVYKEVWSIFPQGPDVAIEAVGFHYVESLVHKLETTLNPETDTSEIVNEIIYTVCKAGRVSIAGVYAGFAKPTLLPMVQSGKIDSTLPITRVLPLSEAPKSI</sequence>
<dbReference type="PANTHER" id="PTHR42813">
    <property type="entry name" value="ZINC-TYPE ALCOHOL DEHYDROGENASE-LIKE"/>
    <property type="match status" value="1"/>
</dbReference>
<accession>A0ABP0W9N4</accession>
<evidence type="ECO:0000259" key="7">
    <source>
        <dbReference type="Pfam" id="PF08240"/>
    </source>
</evidence>
<evidence type="ECO:0000256" key="3">
    <source>
        <dbReference type="ARBA" id="ARBA00022833"/>
    </source>
</evidence>
<evidence type="ECO:0000259" key="6">
    <source>
        <dbReference type="Pfam" id="PF00107"/>
    </source>
</evidence>
<reference evidence="8" key="1">
    <citation type="submission" date="2024-02" db="EMBL/GenBank/DDBJ databases">
        <authorList>
            <consortium name="ELIXIR-Norway"/>
            <consortium name="Elixir Norway"/>
        </authorList>
    </citation>
    <scope>NUCLEOTIDE SEQUENCE</scope>
</reference>
<dbReference type="InterPro" id="IPR002328">
    <property type="entry name" value="ADH_Zn_CS"/>
</dbReference>
<evidence type="ECO:0008006" key="10">
    <source>
        <dbReference type="Google" id="ProtNLM"/>
    </source>
</evidence>
<keyword evidence="9" id="KW-1185">Reference proteome</keyword>
<dbReference type="Pfam" id="PF00107">
    <property type="entry name" value="ADH_zinc_N"/>
    <property type="match status" value="1"/>
</dbReference>
<dbReference type="Pfam" id="PF08240">
    <property type="entry name" value="ADH_N"/>
    <property type="match status" value="1"/>
</dbReference>
<dbReference type="InterPro" id="IPR036291">
    <property type="entry name" value="NAD(P)-bd_dom_sf"/>
</dbReference>
<evidence type="ECO:0000256" key="2">
    <source>
        <dbReference type="ARBA" id="ARBA00022723"/>
    </source>
</evidence>
<keyword evidence="2 5" id="KW-0479">Metal-binding</keyword>
<feature type="domain" description="Alcohol dehydrogenase-like N-terminal" evidence="7">
    <location>
        <begin position="56"/>
        <end position="107"/>
    </location>
</feature>
<dbReference type="EMBL" id="OZ020109">
    <property type="protein sequence ID" value="CAK9262242.1"/>
    <property type="molecule type" value="Genomic_DNA"/>
</dbReference>
<protein>
    <recommendedName>
        <fullName evidence="10">Alcohol dehydrogenase N-terminal domain-containing protein</fullName>
    </recommendedName>
</protein>
<dbReference type="SUPFAM" id="SSF50129">
    <property type="entry name" value="GroES-like"/>
    <property type="match status" value="1"/>
</dbReference>
<name>A0ABP0W9N4_9BRYO</name>
<evidence type="ECO:0000256" key="1">
    <source>
        <dbReference type="ARBA" id="ARBA00001947"/>
    </source>
</evidence>
<evidence type="ECO:0000313" key="8">
    <source>
        <dbReference type="EMBL" id="CAK9262242.1"/>
    </source>
</evidence>
<keyword evidence="4" id="KW-0560">Oxidoreductase</keyword>
<evidence type="ECO:0000256" key="4">
    <source>
        <dbReference type="ARBA" id="ARBA00023002"/>
    </source>
</evidence>
<comment type="similarity">
    <text evidence="5">Belongs to the zinc-containing alcohol dehydrogenase family.</text>
</comment>
<gene>
    <name evidence="8" type="ORF">CSSPJE1EN1_LOCUS7720</name>
</gene>
<dbReference type="Gene3D" id="3.40.50.720">
    <property type="entry name" value="NAD(P)-binding Rossmann-like Domain"/>
    <property type="match status" value="1"/>
</dbReference>
<dbReference type="InterPro" id="IPR011032">
    <property type="entry name" value="GroES-like_sf"/>
</dbReference>
<dbReference type="PANTHER" id="PTHR42813:SF1">
    <property type="entry name" value="DEHYDROGENASE, PUTATIVE (AFU_ORTHOLOGUE AFUA_5G03930)-RELATED"/>
    <property type="match status" value="1"/>
</dbReference>
<evidence type="ECO:0000256" key="5">
    <source>
        <dbReference type="RuleBase" id="RU361277"/>
    </source>
</evidence>
<dbReference type="InterPro" id="IPR013149">
    <property type="entry name" value="ADH-like_C"/>
</dbReference>
<dbReference type="Proteomes" id="UP001497444">
    <property type="component" value="Chromosome 14"/>
</dbReference>
<dbReference type="PROSITE" id="PS00059">
    <property type="entry name" value="ADH_ZINC"/>
    <property type="match status" value="1"/>
</dbReference>